<dbReference type="GO" id="GO:0004065">
    <property type="term" value="F:arylsulfatase activity"/>
    <property type="evidence" value="ECO:0007669"/>
    <property type="project" value="TreeGrafter"/>
</dbReference>
<evidence type="ECO:0000259" key="2">
    <source>
        <dbReference type="Pfam" id="PF00884"/>
    </source>
</evidence>
<proteinExistence type="inferred from homology"/>
<protein>
    <recommendedName>
        <fullName evidence="2">Sulfatase N-terminal domain-containing protein</fullName>
    </recommendedName>
</protein>
<feature type="domain" description="Sulfatase N-terminal" evidence="2">
    <location>
        <begin position="31"/>
        <end position="247"/>
    </location>
</feature>
<dbReference type="InterPro" id="IPR017850">
    <property type="entry name" value="Alkaline_phosphatase_core_sf"/>
</dbReference>
<dbReference type="Pfam" id="PF00884">
    <property type="entry name" value="Sulfatase"/>
    <property type="match status" value="1"/>
</dbReference>
<comment type="similarity">
    <text evidence="1">Belongs to the sulfatase family.</text>
</comment>
<organism evidence="3 4">
    <name type="scientific">Triparma laevis f. longispina</name>
    <dbReference type="NCBI Taxonomy" id="1714387"/>
    <lineage>
        <taxon>Eukaryota</taxon>
        <taxon>Sar</taxon>
        <taxon>Stramenopiles</taxon>
        <taxon>Ochrophyta</taxon>
        <taxon>Bolidophyceae</taxon>
        <taxon>Parmales</taxon>
        <taxon>Triparmaceae</taxon>
        <taxon>Triparma</taxon>
    </lineage>
</organism>
<dbReference type="Proteomes" id="UP001165122">
    <property type="component" value="Unassembled WGS sequence"/>
</dbReference>
<dbReference type="AlphaFoldDB" id="A0A9W7CPJ9"/>
<keyword evidence="4" id="KW-1185">Reference proteome</keyword>
<sequence>MIIGKTHFSPLPPVDYKNIHTGNDDMRCSDYKNESCLYLNEDQFLETYLTNDMIKQVGNHVANSSETPFFVHLSFVSPHPPSTPPHPWNEFYSDDDISSLDLNYEVGDIDKLPNQTKMLLGITEENPAVNSRASAWLNDDGSPNMEKINQDRKLYYDLCAYVDSQIGRAVDFIDSLGIASETLIIFTSDHGSQLYDHGIDNDKHTFLDASWRVPLIMRQPGAVPAGGVERFASTLDVTTTILAAAGVIISEDEGITWDAANSTSYFMSGFDMYTPLVEKGIGNQPRLAVPGTEYRGYAVVTGKYKLAYYTEQDETFLWDRVNDVQERENLAKDEKYSEVINVLRTALLRWRAQQDDLQWQMEGWKNAAEVGIRARDDAAKLTGLKAEINLQNAGVLADSIEIGV</sequence>
<dbReference type="OrthoDB" id="190099at2759"/>
<evidence type="ECO:0000313" key="3">
    <source>
        <dbReference type="EMBL" id="GMI08761.1"/>
    </source>
</evidence>
<gene>
    <name evidence="3" type="ORF">TrLO_g11206</name>
</gene>
<dbReference type="PANTHER" id="PTHR42693">
    <property type="entry name" value="ARYLSULFATASE FAMILY MEMBER"/>
    <property type="match status" value="1"/>
</dbReference>
<reference evidence="4" key="1">
    <citation type="journal article" date="2023" name="Commun. Biol.">
        <title>Genome analysis of Parmales, the sister group of diatoms, reveals the evolutionary specialization of diatoms from phago-mixotrophs to photoautotrophs.</title>
        <authorList>
            <person name="Ban H."/>
            <person name="Sato S."/>
            <person name="Yoshikawa S."/>
            <person name="Yamada K."/>
            <person name="Nakamura Y."/>
            <person name="Ichinomiya M."/>
            <person name="Sato N."/>
            <person name="Blanc-Mathieu R."/>
            <person name="Endo H."/>
            <person name="Kuwata A."/>
            <person name="Ogata H."/>
        </authorList>
    </citation>
    <scope>NUCLEOTIDE SEQUENCE [LARGE SCALE GENOMIC DNA]</scope>
    <source>
        <strain evidence="4">NIES 3700</strain>
    </source>
</reference>
<accession>A0A9W7CPJ9</accession>
<name>A0A9W7CPJ9_9STRA</name>
<dbReference type="Gene3D" id="3.40.720.10">
    <property type="entry name" value="Alkaline Phosphatase, subunit A"/>
    <property type="match status" value="1"/>
</dbReference>
<evidence type="ECO:0000256" key="1">
    <source>
        <dbReference type="ARBA" id="ARBA00008779"/>
    </source>
</evidence>
<dbReference type="EMBL" id="BRXW01000129">
    <property type="protein sequence ID" value="GMI08761.1"/>
    <property type="molecule type" value="Genomic_DNA"/>
</dbReference>
<dbReference type="InterPro" id="IPR000917">
    <property type="entry name" value="Sulfatase_N"/>
</dbReference>
<comment type="caution">
    <text evidence="3">The sequence shown here is derived from an EMBL/GenBank/DDBJ whole genome shotgun (WGS) entry which is preliminary data.</text>
</comment>
<evidence type="ECO:0000313" key="4">
    <source>
        <dbReference type="Proteomes" id="UP001165122"/>
    </source>
</evidence>
<dbReference type="SUPFAM" id="SSF53649">
    <property type="entry name" value="Alkaline phosphatase-like"/>
    <property type="match status" value="1"/>
</dbReference>
<dbReference type="PANTHER" id="PTHR42693:SF33">
    <property type="entry name" value="ARYLSULFATASE"/>
    <property type="match status" value="1"/>
</dbReference>
<dbReference type="InterPro" id="IPR050738">
    <property type="entry name" value="Sulfatase"/>
</dbReference>